<evidence type="ECO:0000313" key="1">
    <source>
        <dbReference type="EMBL" id="WKA11038.1"/>
    </source>
</evidence>
<dbReference type="Proteomes" id="UP001227230">
    <property type="component" value="Chromosome 18"/>
</dbReference>
<dbReference type="PANTHER" id="PTHR11439:SF498">
    <property type="entry name" value="DNAK FAMILY PROTEIN"/>
    <property type="match status" value="1"/>
</dbReference>
<protein>
    <recommendedName>
        <fullName evidence="3">Mitochondrial protein</fullName>
    </recommendedName>
</protein>
<keyword evidence="2" id="KW-1185">Reference proteome</keyword>
<evidence type="ECO:0008006" key="3">
    <source>
        <dbReference type="Google" id="ProtNLM"/>
    </source>
</evidence>
<accession>A0ABY9DVF6</accession>
<organism evidence="1 2">
    <name type="scientific">Vitis vinifera</name>
    <name type="common">Grape</name>
    <dbReference type="NCBI Taxonomy" id="29760"/>
    <lineage>
        <taxon>Eukaryota</taxon>
        <taxon>Viridiplantae</taxon>
        <taxon>Streptophyta</taxon>
        <taxon>Embryophyta</taxon>
        <taxon>Tracheophyta</taxon>
        <taxon>Spermatophyta</taxon>
        <taxon>Magnoliopsida</taxon>
        <taxon>eudicotyledons</taxon>
        <taxon>Gunneridae</taxon>
        <taxon>Pentapetalae</taxon>
        <taxon>rosids</taxon>
        <taxon>Vitales</taxon>
        <taxon>Vitaceae</taxon>
        <taxon>Viteae</taxon>
        <taxon>Vitis</taxon>
    </lineage>
</organism>
<reference evidence="1 2" key="1">
    <citation type="journal article" date="2023" name="Hortic Res">
        <title>The complete reference genome for grapevine (Vitis vinifera L.) genetics and breeding.</title>
        <authorList>
            <person name="Shi X."/>
            <person name="Cao S."/>
            <person name="Wang X."/>
            <person name="Huang S."/>
            <person name="Wang Y."/>
            <person name="Liu Z."/>
            <person name="Liu W."/>
            <person name="Leng X."/>
            <person name="Peng Y."/>
            <person name="Wang N."/>
            <person name="Wang Y."/>
            <person name="Ma Z."/>
            <person name="Xu X."/>
            <person name="Zhang F."/>
            <person name="Xue H."/>
            <person name="Zhong H."/>
            <person name="Wang Y."/>
            <person name="Zhang K."/>
            <person name="Velt A."/>
            <person name="Avia K."/>
            <person name="Holtgrawe D."/>
            <person name="Grimplet J."/>
            <person name="Matus J.T."/>
            <person name="Ware D."/>
            <person name="Wu X."/>
            <person name="Wang H."/>
            <person name="Liu C."/>
            <person name="Fang Y."/>
            <person name="Rustenholz C."/>
            <person name="Cheng Z."/>
            <person name="Xiao H."/>
            <person name="Zhou Y."/>
        </authorList>
    </citation>
    <scope>NUCLEOTIDE SEQUENCE [LARGE SCALE GENOMIC DNA]</scope>
    <source>
        <strain evidence="2">cv. Pinot noir / PN40024</strain>
        <tissue evidence="1">Leaf</tissue>
    </source>
</reference>
<name>A0ABY9DVF6_VITVI</name>
<sequence>LSYSVNRLSQFLVKPRVSHLLASYHILQYIKGTVCQGLFFSTSFIVLKEFVDSDWVTCLDTRRSVTGFCIFIGDSLVSWK</sequence>
<evidence type="ECO:0000313" key="2">
    <source>
        <dbReference type="Proteomes" id="UP001227230"/>
    </source>
</evidence>
<dbReference type="EMBL" id="CP126665">
    <property type="protein sequence ID" value="WKA11038.1"/>
    <property type="molecule type" value="Genomic_DNA"/>
</dbReference>
<proteinExistence type="predicted"/>
<gene>
    <name evidence="1" type="ORF">VitviT2T_028573</name>
</gene>
<dbReference type="PANTHER" id="PTHR11439">
    <property type="entry name" value="GAG-POL-RELATED RETROTRANSPOSON"/>
    <property type="match status" value="1"/>
</dbReference>
<feature type="non-terminal residue" evidence="1">
    <location>
        <position position="1"/>
    </location>
</feature>